<organism evidence="1 2">
    <name type="scientific">Xenopus laevis</name>
    <name type="common">African clawed frog</name>
    <dbReference type="NCBI Taxonomy" id="8355"/>
    <lineage>
        <taxon>Eukaryota</taxon>
        <taxon>Metazoa</taxon>
        <taxon>Chordata</taxon>
        <taxon>Craniata</taxon>
        <taxon>Vertebrata</taxon>
        <taxon>Euteleostomi</taxon>
        <taxon>Amphibia</taxon>
        <taxon>Batrachia</taxon>
        <taxon>Anura</taxon>
        <taxon>Pipoidea</taxon>
        <taxon>Pipidae</taxon>
        <taxon>Xenopodinae</taxon>
        <taxon>Xenopus</taxon>
        <taxon>Xenopus</taxon>
    </lineage>
</organism>
<dbReference type="AlphaFoldDB" id="A0A974H9R2"/>
<gene>
    <name evidence="1" type="ORF">XELAEV_18036963mg</name>
</gene>
<name>A0A974H9R2_XENLA</name>
<proteinExistence type="predicted"/>
<reference evidence="2" key="1">
    <citation type="journal article" date="2016" name="Nature">
        <title>Genome evolution in the allotetraploid frog Xenopus laevis.</title>
        <authorList>
            <person name="Session A.M."/>
            <person name="Uno Y."/>
            <person name="Kwon T."/>
            <person name="Chapman J.A."/>
            <person name="Toyoda A."/>
            <person name="Takahashi S."/>
            <person name="Fukui A."/>
            <person name="Hikosaka A."/>
            <person name="Suzuki A."/>
            <person name="Kondo M."/>
            <person name="van Heeringen S.J."/>
            <person name="Quigley I."/>
            <person name="Heinz S."/>
            <person name="Ogino H."/>
            <person name="Ochi H."/>
            <person name="Hellsten U."/>
            <person name="Lyons J.B."/>
            <person name="Simakov O."/>
            <person name="Putnam N."/>
            <person name="Stites J."/>
            <person name="Kuroki Y."/>
            <person name="Tanaka T."/>
            <person name="Michiue T."/>
            <person name="Watanabe M."/>
            <person name="Bogdanovic O."/>
            <person name="Lister R."/>
            <person name="Georgiou G."/>
            <person name="Paranjpe S.S."/>
            <person name="van Kruijsbergen I."/>
            <person name="Shu S."/>
            <person name="Carlson J."/>
            <person name="Kinoshita T."/>
            <person name="Ohta Y."/>
            <person name="Mawaribuchi S."/>
            <person name="Jenkins J."/>
            <person name="Grimwood J."/>
            <person name="Schmutz J."/>
            <person name="Mitros T."/>
            <person name="Mozaffari S.V."/>
            <person name="Suzuki Y."/>
            <person name="Haramoto Y."/>
            <person name="Yamamoto T.S."/>
            <person name="Takagi C."/>
            <person name="Heald R."/>
            <person name="Miller K."/>
            <person name="Haudenschild C."/>
            <person name="Kitzman J."/>
            <person name="Nakayama T."/>
            <person name="Izutsu Y."/>
            <person name="Robert J."/>
            <person name="Fortriede J."/>
            <person name="Burns K."/>
            <person name="Lotay V."/>
            <person name="Karimi K."/>
            <person name="Yasuoka Y."/>
            <person name="Dichmann D.S."/>
            <person name="Flajnik M.F."/>
            <person name="Houston D.W."/>
            <person name="Shendure J."/>
            <person name="DuPasquier L."/>
            <person name="Vize P.D."/>
            <person name="Zorn A.M."/>
            <person name="Ito M."/>
            <person name="Marcotte E.M."/>
            <person name="Wallingford J.B."/>
            <person name="Ito Y."/>
            <person name="Asashima M."/>
            <person name="Ueno N."/>
            <person name="Matsuda Y."/>
            <person name="Veenstra G.J."/>
            <person name="Fujiyama A."/>
            <person name="Harland R.M."/>
            <person name="Taira M."/>
            <person name="Rokhsar D.S."/>
        </authorList>
    </citation>
    <scope>NUCLEOTIDE SEQUENCE [LARGE SCALE GENOMIC DNA]</scope>
    <source>
        <strain evidence="2">J</strain>
    </source>
</reference>
<sequence length="73" mass="8056">MAQVRITANYTANCQYTKLSTISGIKVRSKVSMLSSVQFIFVPFSSVKLFNNINVMVHLPMILALIVGCGQEC</sequence>
<protein>
    <submittedName>
        <fullName evidence="1">Uncharacterized protein</fullName>
    </submittedName>
</protein>
<dbReference type="Proteomes" id="UP000694892">
    <property type="component" value="Chromosome 7S"/>
</dbReference>
<dbReference type="EMBL" id="CM004479">
    <property type="protein sequence ID" value="OCT70039.1"/>
    <property type="molecule type" value="Genomic_DNA"/>
</dbReference>
<evidence type="ECO:0000313" key="1">
    <source>
        <dbReference type="EMBL" id="OCT70039.1"/>
    </source>
</evidence>
<accession>A0A974H9R2</accession>
<evidence type="ECO:0000313" key="2">
    <source>
        <dbReference type="Proteomes" id="UP000694892"/>
    </source>
</evidence>